<proteinExistence type="predicted"/>
<accession>B3T261</accession>
<protein>
    <submittedName>
        <fullName evidence="1">Uncharacterized protein</fullName>
    </submittedName>
</protein>
<dbReference type="EMBL" id="EU016582">
    <property type="protein sequence ID" value="ABZ06670.1"/>
    <property type="molecule type" value="Genomic_DNA"/>
</dbReference>
<reference evidence="1" key="1">
    <citation type="journal article" date="2008" name="ISME J.">
        <title>Genomic patterns of recombination, clonal divergence and environment in marine microbial populations.</title>
        <authorList>
            <person name="Konstantinidis K.T."/>
            <person name="Delong E.F."/>
        </authorList>
    </citation>
    <scope>NUCLEOTIDE SEQUENCE</scope>
</reference>
<dbReference type="AlphaFoldDB" id="B3T261"/>
<evidence type="ECO:0000313" key="1">
    <source>
        <dbReference type="EMBL" id="ABZ06670.1"/>
    </source>
</evidence>
<gene>
    <name evidence="1" type="ORF">ALOHA_HF4000137B17ctg1g7</name>
</gene>
<name>B3T261_9ZZZZ</name>
<organism evidence="1">
    <name type="scientific">uncultured marine microorganism HF4000_137B17</name>
    <dbReference type="NCBI Taxonomy" id="455523"/>
    <lineage>
        <taxon>unclassified sequences</taxon>
        <taxon>environmental samples</taxon>
    </lineage>
</organism>
<sequence length="190" mass="20549">MIWSVIRTLTSPLLRATFNGRIRSRLAPTTAMVLALLSTIRYRPSRPRPMAWTSLCSTTPPARSNHQWDAISPTAPRVTRSLTASTLMRLARTTVEFSGSGDASGTIAIVARWYCSVTRWTSGSASMVSEIRLSTTAGAGSSRDRPPNLDAMDEARMFASKGSYSTPMTPSIGTTVRSRSGCGALICRVM</sequence>